<dbReference type="GO" id="GO:0016881">
    <property type="term" value="F:acid-amino acid ligase activity"/>
    <property type="evidence" value="ECO:0007669"/>
    <property type="project" value="UniProtKB-ARBA"/>
</dbReference>
<dbReference type="EMBL" id="WMEY01000003">
    <property type="protein sequence ID" value="MYL64119.1"/>
    <property type="molecule type" value="Genomic_DNA"/>
</dbReference>
<evidence type="ECO:0000256" key="1">
    <source>
        <dbReference type="ARBA" id="ARBA00004924"/>
    </source>
</evidence>
<accession>A0A845F012</accession>
<dbReference type="InterPro" id="IPR022770">
    <property type="entry name" value="IucA/IucC-like_C"/>
</dbReference>
<evidence type="ECO:0000259" key="3">
    <source>
        <dbReference type="Pfam" id="PF04183"/>
    </source>
</evidence>
<reference evidence="5 6" key="1">
    <citation type="submission" date="2019-11" db="EMBL/GenBank/DDBJ databases">
        <title>Genome sequences of 17 halophilic strains isolated from different environments.</title>
        <authorList>
            <person name="Furrow R.E."/>
        </authorList>
    </citation>
    <scope>NUCLEOTIDE SEQUENCE [LARGE SCALE GENOMIC DNA]</scope>
    <source>
        <strain evidence="5 6">22506_14_FS</strain>
    </source>
</reference>
<evidence type="ECO:0000259" key="4">
    <source>
        <dbReference type="Pfam" id="PF06276"/>
    </source>
</evidence>
<gene>
    <name evidence="5" type="ORF">GLW07_12225</name>
</gene>
<evidence type="ECO:0000256" key="2">
    <source>
        <dbReference type="ARBA" id="ARBA00007832"/>
    </source>
</evidence>
<name>A0A845F012_9BACL</name>
<comment type="pathway">
    <text evidence="1">Siderophore biosynthesis.</text>
</comment>
<dbReference type="PANTHER" id="PTHR34384">
    <property type="entry name" value="L-2,3-DIAMINOPROPANOATE--CITRATE LIGASE"/>
    <property type="match status" value="1"/>
</dbReference>
<comment type="similarity">
    <text evidence="2">Belongs to the IucA/IucC family.</text>
</comment>
<dbReference type="Proteomes" id="UP000447833">
    <property type="component" value="Unassembled WGS sequence"/>
</dbReference>
<protein>
    <submittedName>
        <fullName evidence="5">IucA/IucC family siderophore biosynthesis protein</fullName>
    </submittedName>
</protein>
<dbReference type="Pfam" id="PF06276">
    <property type="entry name" value="FhuF"/>
    <property type="match status" value="1"/>
</dbReference>
<dbReference type="RefSeq" id="WP_160919563.1">
    <property type="nucleotide sequence ID" value="NZ_WMEY01000003.1"/>
</dbReference>
<dbReference type="InterPro" id="IPR007310">
    <property type="entry name" value="Aerobactin_biosyn_IucA/IucC_N"/>
</dbReference>
<dbReference type="Gene3D" id="1.10.510.40">
    <property type="match status" value="1"/>
</dbReference>
<comment type="caution">
    <text evidence="5">The sequence shown here is derived from an EMBL/GenBank/DDBJ whole genome shotgun (WGS) entry which is preliminary data.</text>
</comment>
<dbReference type="AlphaFoldDB" id="A0A845F012"/>
<sequence length="594" mass="68587">MEGTYVKFAKDYAEQATMQSFLNCYLRETSHFTEIEKPEALRDLSAQKFISCLLENQGIELILPVSYWSLTGRHIFRFPLVYRIGNGAFNSLDYLTLTTLIVKELLIDQNRLDAEDELIMRIILSCQNMKSYIEERYKDKKRLSDETFDYIEAEQSLLLGHLLHPTPKSKQGLSIEEDRLYSPELNGEFQLHYFSVHPSIILEDSSLSLSASELMREELQADESVNQEWLHQFEKGVLIPVHPLQVNVLLKNKHVVHYIQKGKLDYLGPVGKMYTATSSFRTLYSHRSKYMLKFSVPVKITNSLRVNQQKELDRGVEVSRLLKTTLGKELKKCHPKFDIIRDPAYLNVAIPDLEHGFAVVIRENPFYENSENTSLVAALCQDHAYGGKARLHSIITSIARREGRAIEKVSLEWFDRYLSLSLEPMLWLYRNYGIALEAHQQNSVIKLSEGYPSSFYYRDNQGYYFSESMADKLSKLLPDLNEKSDTICTDEVANERFRYYFFFNHLFGLINAFGVNGLISEQHLIDLLRERLLRYEASSPLVKSLLEEPVLPCKANLLTRFYDMDELVGSLETQSVYTMVTNPMAQEVAVENGS</sequence>
<dbReference type="InterPro" id="IPR037455">
    <property type="entry name" value="LucA/IucC-like"/>
</dbReference>
<dbReference type="GO" id="GO:0019290">
    <property type="term" value="P:siderophore biosynthetic process"/>
    <property type="evidence" value="ECO:0007669"/>
    <property type="project" value="InterPro"/>
</dbReference>
<evidence type="ECO:0000313" key="5">
    <source>
        <dbReference type="EMBL" id="MYL64119.1"/>
    </source>
</evidence>
<evidence type="ECO:0000313" key="6">
    <source>
        <dbReference type="Proteomes" id="UP000447833"/>
    </source>
</evidence>
<proteinExistence type="inferred from homology"/>
<dbReference type="Pfam" id="PF04183">
    <property type="entry name" value="IucA_IucC"/>
    <property type="match status" value="1"/>
</dbReference>
<feature type="domain" description="Aerobactin siderophore biosynthesis IucA/IucC-like C-terminal" evidence="4">
    <location>
        <begin position="412"/>
        <end position="567"/>
    </location>
</feature>
<feature type="domain" description="Aerobactin siderophore biosynthesis IucA/IucC N-terminal" evidence="3">
    <location>
        <begin position="149"/>
        <end position="381"/>
    </location>
</feature>
<organism evidence="5 6">
    <name type="scientific">Guptibacillus hwajinpoensis</name>
    <dbReference type="NCBI Taxonomy" id="208199"/>
    <lineage>
        <taxon>Bacteria</taxon>
        <taxon>Bacillati</taxon>
        <taxon>Bacillota</taxon>
        <taxon>Bacilli</taxon>
        <taxon>Bacillales</taxon>
        <taxon>Guptibacillaceae</taxon>
        <taxon>Guptibacillus</taxon>
    </lineage>
</organism>
<dbReference type="PANTHER" id="PTHR34384:SF5">
    <property type="entry name" value="L-2,3-DIAMINOPROPANOATE--CITRATE LIGASE"/>
    <property type="match status" value="1"/>
</dbReference>